<comment type="catalytic activity">
    <reaction evidence="1 3">
        <text>Thiol-dependent hydrolysis of ester, thioester, amide, peptide and isopeptide bonds formed by the C-terminal Gly of ubiquitin (a 76-residue protein attached to proteins as an intracellular targeting signal).</text>
        <dbReference type="EC" id="3.4.19.12"/>
    </reaction>
</comment>
<organism evidence="5 6">
    <name type="scientific">Paspalum notatum var. saurae</name>
    <dbReference type="NCBI Taxonomy" id="547442"/>
    <lineage>
        <taxon>Eukaryota</taxon>
        <taxon>Viridiplantae</taxon>
        <taxon>Streptophyta</taxon>
        <taxon>Embryophyta</taxon>
        <taxon>Tracheophyta</taxon>
        <taxon>Spermatophyta</taxon>
        <taxon>Magnoliopsida</taxon>
        <taxon>Liliopsida</taxon>
        <taxon>Poales</taxon>
        <taxon>Poaceae</taxon>
        <taxon>PACMAD clade</taxon>
        <taxon>Panicoideae</taxon>
        <taxon>Andropogonodae</taxon>
        <taxon>Paspaleae</taxon>
        <taxon>Paspalinae</taxon>
        <taxon>Paspalum</taxon>
    </lineage>
</organism>
<keyword evidence="3" id="KW-0788">Thiol protease</keyword>
<evidence type="ECO:0000256" key="1">
    <source>
        <dbReference type="ARBA" id="ARBA00000707"/>
    </source>
</evidence>
<keyword evidence="3" id="KW-0833">Ubl conjugation pathway</keyword>
<dbReference type="GO" id="GO:0004843">
    <property type="term" value="F:cysteine-type deubiquitinase activity"/>
    <property type="evidence" value="ECO:0007669"/>
    <property type="project" value="UniProtKB-UniRule"/>
</dbReference>
<dbReference type="PROSITE" id="PS50802">
    <property type="entry name" value="OTU"/>
    <property type="match status" value="1"/>
</dbReference>
<comment type="function">
    <text evidence="3">Hydrolase that can remove conjugated ubiquitin from proteins and may therefore play an important regulatory role at the level of protein turnover by preventing degradation.</text>
</comment>
<dbReference type="SUPFAM" id="SSF54001">
    <property type="entry name" value="Cysteine proteinases"/>
    <property type="match status" value="1"/>
</dbReference>
<keyword evidence="3" id="KW-0645">Protease</keyword>
<reference evidence="5 6" key="1">
    <citation type="submission" date="2024-02" db="EMBL/GenBank/DDBJ databases">
        <title>High-quality chromosome-scale genome assembly of Pensacola bahiagrass (Paspalum notatum Flugge var. saurae).</title>
        <authorList>
            <person name="Vega J.M."/>
            <person name="Podio M."/>
            <person name="Orjuela J."/>
            <person name="Siena L.A."/>
            <person name="Pessino S.C."/>
            <person name="Combes M.C."/>
            <person name="Mariac C."/>
            <person name="Albertini E."/>
            <person name="Pupilli F."/>
            <person name="Ortiz J.P.A."/>
            <person name="Leblanc O."/>
        </authorList>
    </citation>
    <scope>NUCLEOTIDE SEQUENCE [LARGE SCALE GENOMIC DNA]</scope>
    <source>
        <strain evidence="5">R1</strain>
        <tissue evidence="5">Leaf</tissue>
    </source>
</reference>
<dbReference type="AlphaFoldDB" id="A0AAQ3UN21"/>
<dbReference type="FunFam" id="3.90.70.80:FF:000007">
    <property type="entry name" value="OTU domain-containing protein"/>
    <property type="match status" value="1"/>
</dbReference>
<sequence>MRLYSSALCLRRPRMNSHLNQFQGGLNQQSMALWKCSHSHSQSSIYHVNSGLLDFSLNKNVKSSQTQSLKYFVSLMGQQFRCGLSTREGSLSIKLDIPSHEKSRIGWNWKGMHQKIGGVTGGLCFGFSVAGVASAEVPVIRIDGNAETSSSSSTHGKKVYTDYSVTGIPGDGRCLFRSVVHGACIRSGRPIPNEDLQRKLADELREMVANEFVKRREETEWFVEGDFDTYVSHIREPHVWGGEPELFMASHVLQMPITVYMHDEDAGGLIAIAEYGQQYSKEEPIQVLYHGFGHYDALQIPAKSGSKRRR</sequence>
<dbReference type="Proteomes" id="UP001341281">
    <property type="component" value="Chromosome 09"/>
</dbReference>
<dbReference type="EMBL" id="CP144753">
    <property type="protein sequence ID" value="WVZ92259.1"/>
    <property type="molecule type" value="Genomic_DNA"/>
</dbReference>
<evidence type="ECO:0000313" key="5">
    <source>
        <dbReference type="EMBL" id="WVZ92259.1"/>
    </source>
</evidence>
<dbReference type="GO" id="GO:0005634">
    <property type="term" value="C:nucleus"/>
    <property type="evidence" value="ECO:0007669"/>
    <property type="project" value="TreeGrafter"/>
</dbReference>
<dbReference type="PANTHER" id="PTHR13312:SF5">
    <property type="entry name" value="UBIQUITIN THIOESTERASE OTU"/>
    <property type="match status" value="1"/>
</dbReference>
<comment type="subcellular location">
    <subcellularLocation>
        <location evidence="3">Cytoplasm</location>
    </subcellularLocation>
</comment>
<evidence type="ECO:0000256" key="2">
    <source>
        <dbReference type="ARBA" id="ARBA00022801"/>
    </source>
</evidence>
<dbReference type="GO" id="GO:0005829">
    <property type="term" value="C:cytosol"/>
    <property type="evidence" value="ECO:0007669"/>
    <property type="project" value="TreeGrafter"/>
</dbReference>
<name>A0AAQ3UN21_PASNO</name>
<dbReference type="InterPro" id="IPR003323">
    <property type="entry name" value="OTU_dom"/>
</dbReference>
<evidence type="ECO:0000259" key="4">
    <source>
        <dbReference type="PROSITE" id="PS50802"/>
    </source>
</evidence>
<dbReference type="GO" id="GO:0036503">
    <property type="term" value="P:ERAD pathway"/>
    <property type="evidence" value="ECO:0007669"/>
    <property type="project" value="TreeGrafter"/>
</dbReference>
<feature type="domain" description="OTU" evidence="4">
    <location>
        <begin position="163"/>
        <end position="301"/>
    </location>
</feature>
<dbReference type="GO" id="GO:0016579">
    <property type="term" value="P:protein deubiquitination"/>
    <property type="evidence" value="ECO:0007669"/>
    <property type="project" value="TreeGrafter"/>
</dbReference>
<dbReference type="EC" id="3.4.19.12" evidence="3"/>
<accession>A0AAQ3UN21</accession>
<evidence type="ECO:0000256" key="3">
    <source>
        <dbReference type="RuleBase" id="RU367104"/>
    </source>
</evidence>
<gene>
    <name evidence="5" type="ORF">U9M48_038339</name>
</gene>
<dbReference type="Pfam" id="PF02338">
    <property type="entry name" value="OTU"/>
    <property type="match status" value="1"/>
</dbReference>
<keyword evidence="2 3" id="KW-0378">Hydrolase</keyword>
<dbReference type="InterPro" id="IPR038765">
    <property type="entry name" value="Papain-like_cys_pep_sf"/>
</dbReference>
<evidence type="ECO:0000313" key="6">
    <source>
        <dbReference type="Proteomes" id="UP001341281"/>
    </source>
</evidence>
<protein>
    <recommendedName>
        <fullName evidence="3">Ubiquitin thioesterase OTU</fullName>
        <ecNumber evidence="3">3.4.19.12</ecNumber>
    </recommendedName>
</protein>
<dbReference type="InterPro" id="IPR047947">
    <property type="entry name" value="OTU4_OTU"/>
</dbReference>
<dbReference type="Gene3D" id="3.90.70.80">
    <property type="match status" value="1"/>
</dbReference>
<keyword evidence="3" id="KW-0963">Cytoplasm</keyword>
<dbReference type="GO" id="GO:0030968">
    <property type="term" value="P:endoplasmic reticulum unfolded protein response"/>
    <property type="evidence" value="ECO:0007669"/>
    <property type="project" value="TreeGrafter"/>
</dbReference>
<dbReference type="PANTHER" id="PTHR13312">
    <property type="entry name" value="HIV-INDUCED PROTEIN-7-LIKE PROTEASE"/>
    <property type="match status" value="1"/>
</dbReference>
<proteinExistence type="predicted"/>
<keyword evidence="6" id="KW-1185">Reference proteome</keyword>
<dbReference type="CDD" id="cd22760">
    <property type="entry name" value="OTU_plant_OTU4-like"/>
    <property type="match status" value="1"/>
</dbReference>